<name>A0A0E9RCD3_ANGAN</name>
<proteinExistence type="predicted"/>
<sequence length="15" mass="1619">MTSTGTYVILDIAYA</sequence>
<reference evidence="1" key="1">
    <citation type="submission" date="2014-11" db="EMBL/GenBank/DDBJ databases">
        <authorList>
            <person name="Amaro Gonzalez C."/>
        </authorList>
    </citation>
    <scope>NUCLEOTIDE SEQUENCE</scope>
</reference>
<reference evidence="1" key="2">
    <citation type="journal article" date="2015" name="Fish Shellfish Immunol.">
        <title>Early steps in the European eel (Anguilla anguilla)-Vibrio vulnificus interaction in the gills: Role of the RtxA13 toxin.</title>
        <authorList>
            <person name="Callol A."/>
            <person name="Pajuelo D."/>
            <person name="Ebbesson L."/>
            <person name="Teles M."/>
            <person name="MacKenzie S."/>
            <person name="Amaro C."/>
        </authorList>
    </citation>
    <scope>NUCLEOTIDE SEQUENCE</scope>
</reference>
<evidence type="ECO:0000313" key="1">
    <source>
        <dbReference type="EMBL" id="JAH26452.1"/>
    </source>
</evidence>
<accession>A0A0E9RCD3</accession>
<protein>
    <submittedName>
        <fullName evidence="1">Uncharacterized protein</fullName>
    </submittedName>
</protein>
<dbReference type="EMBL" id="GBXM01082125">
    <property type="protein sequence ID" value="JAH26452.1"/>
    <property type="molecule type" value="Transcribed_RNA"/>
</dbReference>
<organism evidence="1">
    <name type="scientific">Anguilla anguilla</name>
    <name type="common">European freshwater eel</name>
    <name type="synonym">Muraena anguilla</name>
    <dbReference type="NCBI Taxonomy" id="7936"/>
    <lineage>
        <taxon>Eukaryota</taxon>
        <taxon>Metazoa</taxon>
        <taxon>Chordata</taxon>
        <taxon>Craniata</taxon>
        <taxon>Vertebrata</taxon>
        <taxon>Euteleostomi</taxon>
        <taxon>Actinopterygii</taxon>
        <taxon>Neopterygii</taxon>
        <taxon>Teleostei</taxon>
        <taxon>Anguilliformes</taxon>
        <taxon>Anguillidae</taxon>
        <taxon>Anguilla</taxon>
    </lineage>
</organism>